<comment type="caution">
    <text evidence="5">The sequence shown here is derived from an EMBL/GenBank/DDBJ whole genome shotgun (WGS) entry which is preliminary data.</text>
</comment>
<feature type="compositionally biased region" description="Basic residues" evidence="3">
    <location>
        <begin position="197"/>
        <end position="209"/>
    </location>
</feature>
<keyword evidence="6" id="KW-1185">Reference proteome</keyword>
<feature type="compositionally biased region" description="Basic and acidic residues" evidence="3">
    <location>
        <begin position="264"/>
        <end position="274"/>
    </location>
</feature>
<dbReference type="GO" id="GO:0003723">
    <property type="term" value="F:RNA binding"/>
    <property type="evidence" value="ECO:0007669"/>
    <property type="project" value="UniProtKB-UniRule"/>
</dbReference>
<dbReference type="EMBL" id="NJET01000001">
    <property type="protein sequence ID" value="PHH67296.1"/>
    <property type="molecule type" value="Genomic_DNA"/>
</dbReference>
<feature type="compositionally biased region" description="Basic and acidic residues" evidence="3">
    <location>
        <begin position="210"/>
        <end position="230"/>
    </location>
</feature>
<dbReference type="STRING" id="1399860.A0A2C5YHV6"/>
<evidence type="ECO:0000313" key="5">
    <source>
        <dbReference type="EMBL" id="PHH67296.1"/>
    </source>
</evidence>
<dbReference type="AlphaFoldDB" id="A0A2C5YHV6"/>
<dbReference type="Gene3D" id="3.30.70.330">
    <property type="match status" value="1"/>
</dbReference>
<dbReference type="Proteomes" id="UP000226192">
    <property type="component" value="Unassembled WGS sequence"/>
</dbReference>
<dbReference type="GO" id="GO:0071011">
    <property type="term" value="C:precatalytic spliceosome"/>
    <property type="evidence" value="ECO:0007669"/>
    <property type="project" value="TreeGrafter"/>
</dbReference>
<evidence type="ECO:0000256" key="3">
    <source>
        <dbReference type="SAM" id="MobiDB-lite"/>
    </source>
</evidence>
<dbReference type="Pfam" id="PF00076">
    <property type="entry name" value="RRM_1"/>
    <property type="match status" value="1"/>
</dbReference>
<dbReference type="PROSITE" id="PS50102">
    <property type="entry name" value="RRM"/>
    <property type="match status" value="1"/>
</dbReference>
<accession>A0A2C5YHV6</accession>
<dbReference type="InterPro" id="IPR051847">
    <property type="entry name" value="RNA_proc/Spliceosome_comp"/>
</dbReference>
<gene>
    <name evidence="5" type="ORF">CDD81_1</name>
</gene>
<dbReference type="OrthoDB" id="2573941at2759"/>
<evidence type="ECO:0000256" key="2">
    <source>
        <dbReference type="PROSITE-ProRule" id="PRU00176"/>
    </source>
</evidence>
<feature type="compositionally biased region" description="Basic and acidic residues" evidence="3">
    <location>
        <begin position="281"/>
        <end position="294"/>
    </location>
</feature>
<organism evidence="5 6">
    <name type="scientific">Ophiocordyceps australis</name>
    <dbReference type="NCBI Taxonomy" id="1399860"/>
    <lineage>
        <taxon>Eukaryota</taxon>
        <taxon>Fungi</taxon>
        <taxon>Dikarya</taxon>
        <taxon>Ascomycota</taxon>
        <taxon>Pezizomycotina</taxon>
        <taxon>Sordariomycetes</taxon>
        <taxon>Hypocreomycetidae</taxon>
        <taxon>Hypocreales</taxon>
        <taxon>Ophiocordycipitaceae</taxon>
        <taxon>Ophiocordyceps</taxon>
    </lineage>
</organism>
<dbReference type="PANTHER" id="PTHR45880:SF1">
    <property type="entry name" value="RNA-BINDING MOTIF PROTEIN, X-LINKED 2"/>
    <property type="match status" value="1"/>
</dbReference>
<dbReference type="GO" id="GO:0071013">
    <property type="term" value="C:catalytic step 2 spliceosome"/>
    <property type="evidence" value="ECO:0007669"/>
    <property type="project" value="TreeGrafter"/>
</dbReference>
<dbReference type="InterPro" id="IPR035979">
    <property type="entry name" value="RBD_domain_sf"/>
</dbReference>
<keyword evidence="1 2" id="KW-0694">RNA-binding</keyword>
<dbReference type="InterPro" id="IPR045844">
    <property type="entry name" value="RRM_Ist3-like"/>
</dbReference>
<dbReference type="GO" id="GO:0005686">
    <property type="term" value="C:U2 snRNP"/>
    <property type="evidence" value="ECO:0007669"/>
    <property type="project" value="TreeGrafter"/>
</dbReference>
<feature type="compositionally biased region" description="Basic and acidic residues" evidence="3">
    <location>
        <begin position="311"/>
        <end position="336"/>
    </location>
</feature>
<reference evidence="5 6" key="1">
    <citation type="submission" date="2017-06" db="EMBL/GenBank/DDBJ databases">
        <title>Ant-infecting Ophiocordyceps genomes reveal a high diversity of potential behavioral manipulation genes and a possible major role for enterotoxins.</title>
        <authorList>
            <person name="De Bekker C."/>
            <person name="Evans H.C."/>
            <person name="Brachmann A."/>
            <person name="Hughes D.P."/>
        </authorList>
    </citation>
    <scope>NUCLEOTIDE SEQUENCE [LARGE SCALE GENOMIC DNA]</scope>
    <source>
        <strain evidence="5 6">Map64</strain>
    </source>
</reference>
<dbReference type="PANTHER" id="PTHR45880">
    <property type="entry name" value="RNA-BINDING MOTIF PROTEIN, X-LINKED 2"/>
    <property type="match status" value="1"/>
</dbReference>
<dbReference type="InterPro" id="IPR000504">
    <property type="entry name" value="RRM_dom"/>
</dbReference>
<name>A0A2C5YHV6_9HYPO</name>
<evidence type="ECO:0000256" key="1">
    <source>
        <dbReference type="ARBA" id="ARBA00022884"/>
    </source>
</evidence>
<feature type="compositionally biased region" description="Basic and acidic residues" evidence="3">
    <location>
        <begin position="184"/>
        <end position="196"/>
    </location>
</feature>
<feature type="compositionally biased region" description="Basic residues" evidence="3">
    <location>
        <begin position="368"/>
        <end position="377"/>
    </location>
</feature>
<dbReference type="CDD" id="cd12411">
    <property type="entry name" value="RRM_ist3_like"/>
    <property type="match status" value="1"/>
</dbReference>
<feature type="compositionally biased region" description="Basic residues" evidence="3">
    <location>
        <begin position="231"/>
        <end position="244"/>
    </location>
</feature>
<dbReference type="SUPFAM" id="SSF54928">
    <property type="entry name" value="RNA-binding domain, RBD"/>
    <property type="match status" value="1"/>
</dbReference>
<evidence type="ECO:0000259" key="4">
    <source>
        <dbReference type="PROSITE" id="PS50102"/>
    </source>
</evidence>
<evidence type="ECO:0000313" key="6">
    <source>
        <dbReference type="Proteomes" id="UP000226192"/>
    </source>
</evidence>
<feature type="region of interest" description="Disordered" evidence="3">
    <location>
        <begin position="184"/>
        <end position="377"/>
    </location>
</feature>
<feature type="compositionally biased region" description="Basic and acidic residues" evidence="3">
    <location>
        <begin position="343"/>
        <end position="367"/>
    </location>
</feature>
<dbReference type="GO" id="GO:0000398">
    <property type="term" value="P:mRNA splicing, via spliceosome"/>
    <property type="evidence" value="ECO:0007669"/>
    <property type="project" value="InterPro"/>
</dbReference>
<dbReference type="SMART" id="SM00360">
    <property type="entry name" value="RRM"/>
    <property type="match status" value="1"/>
</dbReference>
<dbReference type="InterPro" id="IPR012677">
    <property type="entry name" value="Nucleotide-bd_a/b_plait_sf"/>
</dbReference>
<feature type="domain" description="RRM" evidence="4">
    <location>
        <begin position="33"/>
        <end position="111"/>
    </location>
</feature>
<proteinExistence type="predicted"/>
<protein>
    <recommendedName>
        <fullName evidence="4">RRM domain-containing protein</fullName>
    </recommendedName>
</protein>
<feature type="compositionally biased region" description="Basic and acidic residues" evidence="3">
    <location>
        <begin position="245"/>
        <end position="257"/>
    </location>
</feature>
<sequence length="377" mass="44607">MNKIRAIQALNQKEIEQGISPNASWHTDYRDTAFVYFGGLPYDLSEGDVITIFSQFGEPVFLKLVRDAETGKSKGFGWLKYEDQRSTDLAVDNLGGAHIGGRLISVDHARYKARDDEDPAEYAVSWQDMRRRQGLAVSDDEASDADGHVPRPLLPEERQLADLMQNHDDDDPMKMYLIEEKKKEVEEARERAENKDRKRKHRHHGSSKHRRDEDETRSRRHQDDDSADHSRHSRHHEHRHKRHGRDTAISRHTERSPSRTKQRPSHDSDADQRSKRPRRDHSRDDWSQRRRDDATEPSYRSRRHDSEDLERDSRRSRTPVKSERQQDDADNHYHDSCRRRHRLQDSRRHDFSDASMHKRGDPRTDRPTRHRSRSNSR</sequence>